<evidence type="ECO:0000313" key="2">
    <source>
        <dbReference type="EMBL" id="SHL14147.1"/>
    </source>
</evidence>
<keyword evidence="1" id="KW-0812">Transmembrane</keyword>
<dbReference type="RefSeq" id="WP_073278868.1">
    <property type="nucleotide sequence ID" value="NZ_FRAC01000024.1"/>
</dbReference>
<dbReference type="EMBL" id="FRAC01000024">
    <property type="protein sequence ID" value="SHL14147.1"/>
    <property type="molecule type" value="Genomic_DNA"/>
</dbReference>
<dbReference type="STRING" id="1121322.SAMN02745136_04183"/>
<feature type="transmembrane region" description="Helical" evidence="1">
    <location>
        <begin position="7"/>
        <end position="28"/>
    </location>
</feature>
<keyword evidence="1" id="KW-1133">Transmembrane helix</keyword>
<evidence type="ECO:0000313" key="3">
    <source>
        <dbReference type="Proteomes" id="UP000184386"/>
    </source>
</evidence>
<sequence>MKKIKRIGALIAVLLLLSLYGFTLYAGLTASPNSKGLLMASLYSTIIIPILLYAYMLVYKLLKKRGEEEAKKRKDKQ</sequence>
<keyword evidence="1" id="KW-0472">Membrane</keyword>
<reference evidence="2 3" key="1">
    <citation type="submission" date="2016-11" db="EMBL/GenBank/DDBJ databases">
        <authorList>
            <person name="Jaros S."/>
            <person name="Januszkiewicz K."/>
            <person name="Wedrychowicz H."/>
        </authorList>
    </citation>
    <scope>NUCLEOTIDE SEQUENCE [LARGE SCALE GENOMIC DNA]</scope>
    <source>
        <strain evidence="2 3">DSM 15929</strain>
    </source>
</reference>
<dbReference type="Proteomes" id="UP000184386">
    <property type="component" value="Unassembled WGS sequence"/>
</dbReference>
<accession>A0A1M6Y7F4</accession>
<dbReference type="AlphaFoldDB" id="A0A1M6Y7F4"/>
<keyword evidence="3" id="KW-1185">Reference proteome</keyword>
<dbReference type="OrthoDB" id="1936797at2"/>
<proteinExistence type="predicted"/>
<organism evidence="2 3">
    <name type="scientific">Anaerocolumna jejuensis DSM 15929</name>
    <dbReference type="NCBI Taxonomy" id="1121322"/>
    <lineage>
        <taxon>Bacteria</taxon>
        <taxon>Bacillati</taxon>
        <taxon>Bacillota</taxon>
        <taxon>Clostridia</taxon>
        <taxon>Lachnospirales</taxon>
        <taxon>Lachnospiraceae</taxon>
        <taxon>Anaerocolumna</taxon>
    </lineage>
</organism>
<feature type="transmembrane region" description="Helical" evidence="1">
    <location>
        <begin position="40"/>
        <end position="62"/>
    </location>
</feature>
<evidence type="ECO:0000256" key="1">
    <source>
        <dbReference type="SAM" id="Phobius"/>
    </source>
</evidence>
<name>A0A1M6Y7F4_9FIRM</name>
<gene>
    <name evidence="2" type="ORF">SAMN02745136_04183</name>
</gene>
<protein>
    <submittedName>
        <fullName evidence="2">Uncharacterized protein</fullName>
    </submittedName>
</protein>